<dbReference type="InterPro" id="IPR001841">
    <property type="entry name" value="Znf_RING"/>
</dbReference>
<evidence type="ECO:0000313" key="7">
    <source>
        <dbReference type="Proteomes" id="UP000653305"/>
    </source>
</evidence>
<accession>A0A830DIY8</accession>
<keyword evidence="2 4" id="KW-0863">Zinc-finger</keyword>
<evidence type="ECO:0000256" key="2">
    <source>
        <dbReference type="ARBA" id="ARBA00022771"/>
    </source>
</evidence>
<dbReference type="AlphaFoldDB" id="A0A830DIY8"/>
<dbReference type="GO" id="GO:0008270">
    <property type="term" value="F:zinc ion binding"/>
    <property type="evidence" value="ECO:0007669"/>
    <property type="project" value="UniProtKB-KW"/>
</dbReference>
<name>A0A830DIY8_9LAMI</name>
<evidence type="ECO:0000256" key="3">
    <source>
        <dbReference type="ARBA" id="ARBA00022833"/>
    </source>
</evidence>
<dbReference type="GO" id="GO:0061630">
    <property type="term" value="F:ubiquitin protein ligase activity"/>
    <property type="evidence" value="ECO:0007669"/>
    <property type="project" value="TreeGrafter"/>
</dbReference>
<dbReference type="GO" id="GO:0006511">
    <property type="term" value="P:ubiquitin-dependent protein catabolic process"/>
    <property type="evidence" value="ECO:0007669"/>
    <property type="project" value="TreeGrafter"/>
</dbReference>
<dbReference type="InterPro" id="IPR013083">
    <property type="entry name" value="Znf_RING/FYVE/PHD"/>
</dbReference>
<dbReference type="PANTHER" id="PTHR45931">
    <property type="entry name" value="SI:CH211-59O9.10"/>
    <property type="match status" value="1"/>
</dbReference>
<dbReference type="EMBL" id="BMAC01001599">
    <property type="protein sequence ID" value="GFQ07604.1"/>
    <property type="molecule type" value="Genomic_DNA"/>
</dbReference>
<evidence type="ECO:0000256" key="4">
    <source>
        <dbReference type="PROSITE-ProRule" id="PRU00175"/>
    </source>
</evidence>
<reference evidence="6" key="1">
    <citation type="submission" date="2020-07" db="EMBL/GenBank/DDBJ databases">
        <title>Ethylene signaling mediates host invasion by parasitic plants.</title>
        <authorList>
            <person name="Yoshida S."/>
        </authorList>
    </citation>
    <scope>NUCLEOTIDE SEQUENCE</scope>
    <source>
        <strain evidence="6">Okayama</strain>
    </source>
</reference>
<dbReference type="Gene3D" id="3.30.40.10">
    <property type="entry name" value="Zinc/RING finger domain, C3HC4 (zinc finger)"/>
    <property type="match status" value="1"/>
</dbReference>
<dbReference type="PANTHER" id="PTHR45931:SF16">
    <property type="entry name" value="RING_U-BOX SUPERFAMILY PROTEIN"/>
    <property type="match status" value="1"/>
</dbReference>
<evidence type="ECO:0000259" key="5">
    <source>
        <dbReference type="PROSITE" id="PS50089"/>
    </source>
</evidence>
<keyword evidence="1" id="KW-0479">Metal-binding</keyword>
<organism evidence="6 7">
    <name type="scientific">Phtheirospermum japonicum</name>
    <dbReference type="NCBI Taxonomy" id="374723"/>
    <lineage>
        <taxon>Eukaryota</taxon>
        <taxon>Viridiplantae</taxon>
        <taxon>Streptophyta</taxon>
        <taxon>Embryophyta</taxon>
        <taxon>Tracheophyta</taxon>
        <taxon>Spermatophyta</taxon>
        <taxon>Magnoliopsida</taxon>
        <taxon>eudicotyledons</taxon>
        <taxon>Gunneridae</taxon>
        <taxon>Pentapetalae</taxon>
        <taxon>asterids</taxon>
        <taxon>lamiids</taxon>
        <taxon>Lamiales</taxon>
        <taxon>Orobanchaceae</taxon>
        <taxon>Orobanchaceae incertae sedis</taxon>
        <taxon>Phtheirospermum</taxon>
    </lineage>
</organism>
<dbReference type="GO" id="GO:0005634">
    <property type="term" value="C:nucleus"/>
    <property type="evidence" value="ECO:0007669"/>
    <property type="project" value="TreeGrafter"/>
</dbReference>
<dbReference type="InterPro" id="IPR051834">
    <property type="entry name" value="RING_finger_E3_ligase"/>
</dbReference>
<keyword evidence="7" id="KW-1185">Reference proteome</keyword>
<protein>
    <submittedName>
        <fullName evidence="6">Nep1-interacting protein-like 1</fullName>
    </submittedName>
</protein>
<proteinExistence type="predicted"/>
<dbReference type="Pfam" id="PF13639">
    <property type="entry name" value="zf-RING_2"/>
    <property type="match status" value="1"/>
</dbReference>
<feature type="domain" description="RING-type" evidence="5">
    <location>
        <begin position="158"/>
        <end position="200"/>
    </location>
</feature>
<dbReference type="SUPFAM" id="SSF57850">
    <property type="entry name" value="RING/U-box"/>
    <property type="match status" value="1"/>
</dbReference>
<dbReference type="SMART" id="SM00184">
    <property type="entry name" value="RING"/>
    <property type="match status" value="1"/>
</dbReference>
<dbReference type="OrthoDB" id="902312at2759"/>
<dbReference type="Proteomes" id="UP000653305">
    <property type="component" value="Unassembled WGS sequence"/>
</dbReference>
<evidence type="ECO:0000256" key="1">
    <source>
        <dbReference type="ARBA" id="ARBA00022723"/>
    </source>
</evidence>
<evidence type="ECO:0000313" key="6">
    <source>
        <dbReference type="EMBL" id="GFQ07604.1"/>
    </source>
</evidence>
<keyword evidence="3" id="KW-0862">Zinc</keyword>
<comment type="caution">
    <text evidence="6">The sequence shown here is derived from an EMBL/GenBank/DDBJ whole genome shotgun (WGS) entry which is preliminary data.</text>
</comment>
<dbReference type="PROSITE" id="PS50089">
    <property type="entry name" value="ZF_RING_2"/>
    <property type="match status" value="1"/>
</dbReference>
<sequence>MISSFRFTLSCGFNVYVLEIRTNFILKKTSASSDTEGLLKVGLSFRLKEYWMSDDEIQKLVREALCLAKQQESITSTRARVIPFVVGIDVCTVQQEGEGLDAAMDRAIKVENLLPLDLLDGSNPDIAIDLNLEDFLICHLPRIRVEDVDEGFSLMETCSICLRNPTIGAQVSVVPSCRHAFHYHCIVRWVMRNNSCPLCRVAFKERKKGGL</sequence>
<gene>
    <name evidence="6" type="ORF">PHJA_002904500</name>
</gene>